<keyword evidence="4 5" id="KW-0833">Ubl conjugation pathway</keyword>
<dbReference type="Pfam" id="PF16558">
    <property type="entry name" value="AZUL"/>
    <property type="match status" value="1"/>
</dbReference>
<feature type="region of interest" description="Disordered" evidence="6">
    <location>
        <begin position="153"/>
        <end position="208"/>
    </location>
</feature>
<feature type="active site" description="Glycyl thioester intermediate" evidence="5">
    <location>
        <position position="1458"/>
    </location>
</feature>
<dbReference type="Gene3D" id="6.10.130.10">
    <property type="entry name" value="Ubiquitin-protein ligase E3A, N-terminal zinc-binding domain (AZUL)"/>
    <property type="match status" value="1"/>
</dbReference>
<feature type="compositionally biased region" description="Acidic residues" evidence="6">
    <location>
        <begin position="1267"/>
        <end position="1317"/>
    </location>
</feature>
<dbReference type="InterPro" id="IPR044611">
    <property type="entry name" value="E3A/B/C-like"/>
</dbReference>
<feature type="compositionally biased region" description="Polar residues" evidence="6">
    <location>
        <begin position="273"/>
        <end position="283"/>
    </location>
</feature>
<evidence type="ECO:0000313" key="8">
    <source>
        <dbReference type="EMBL" id="KAA8633433.1"/>
    </source>
</evidence>
<dbReference type="EMBL" id="NMPR01000037">
    <property type="protein sequence ID" value="KAA8633433.1"/>
    <property type="molecule type" value="Genomic_DNA"/>
</dbReference>
<dbReference type="VEuPathDB" id="FungiDB:SMAC_01086"/>
<dbReference type="PROSITE" id="PS50237">
    <property type="entry name" value="HECT"/>
    <property type="match status" value="1"/>
</dbReference>
<gene>
    <name evidence="8" type="ORF">SMACR_01086</name>
</gene>
<evidence type="ECO:0000313" key="9">
    <source>
        <dbReference type="Proteomes" id="UP000433876"/>
    </source>
</evidence>
<dbReference type="PANTHER" id="PTHR45700">
    <property type="entry name" value="UBIQUITIN-PROTEIN LIGASE E3C"/>
    <property type="match status" value="1"/>
</dbReference>
<evidence type="ECO:0000259" key="7">
    <source>
        <dbReference type="PROSITE" id="PS50237"/>
    </source>
</evidence>
<evidence type="ECO:0000256" key="5">
    <source>
        <dbReference type="PROSITE-ProRule" id="PRU00104"/>
    </source>
</evidence>
<evidence type="ECO:0000256" key="6">
    <source>
        <dbReference type="SAM" id="MobiDB-lite"/>
    </source>
</evidence>
<dbReference type="OMA" id="PEDFHTP"/>
<proteinExistence type="predicted"/>
<dbReference type="Pfam" id="PF00632">
    <property type="entry name" value="HECT"/>
    <property type="match status" value="2"/>
</dbReference>
<dbReference type="Gene3D" id="3.90.1750.10">
    <property type="entry name" value="Hect, E3 ligase catalytic domains"/>
    <property type="match status" value="2"/>
</dbReference>
<dbReference type="EC" id="2.3.2.26" evidence="2"/>
<evidence type="ECO:0000256" key="4">
    <source>
        <dbReference type="ARBA" id="ARBA00022786"/>
    </source>
</evidence>
<dbReference type="InterPro" id="IPR035983">
    <property type="entry name" value="Hect_E3_ubiquitin_ligase"/>
</dbReference>
<evidence type="ECO:0000256" key="2">
    <source>
        <dbReference type="ARBA" id="ARBA00012485"/>
    </source>
</evidence>
<dbReference type="InterPro" id="IPR000569">
    <property type="entry name" value="HECT_dom"/>
</dbReference>
<feature type="compositionally biased region" description="Polar residues" evidence="6">
    <location>
        <begin position="426"/>
        <end position="435"/>
    </location>
</feature>
<sequence>MTRDTLRPADGSHNNSPELDILAGLWEEARFARLPWDAPEELRELVEEIDNPRKVYAVHKASRRHNFQLLVQKYIFQLREGCGNENCTTPTCFSCRRRLAGRAPIRRYNTTSARILAIYLASQDNPENGLCPGLRLPKAPPAALNSLRFSPAPKPYHIKGPNVAGDTSSLKNTGAGKGHRTPNNDSGKDKERPKSPAQHAEKAEPAFTVLERPNRADYRSFAANVFGTVAVKMVEWLTPAAMEEMSRIAKAYETSEPTIPKDRQVGAPKASKNESPGQQSSAGQVLPPGTIKDARPKELETKSDGKQNEDSEKTAVKEVKPASEHPSQQGHRPNGHRRNSSARVRAPGSGPKPKRKLSIDHFTTDTRPNGSADKGLRGLKAAGSTLTRPISQLSSAGYFDHVSLEKMPPKSADLRPKTGIRGQLDASKSTESNHQLKVAFDSGAPGVQGERRAGDVESDSEDDHILPQTLSRLDPRVVDFMCDVIQEDGTAEGHVLEPRAVTKFHKGYADQSKALERKLEPKRARSPNMKLEWKLFVEQSLFHVLSDPHQAIRSFTTNGQLYDSETLWYCMLRMTRVAPSLVFHSLWMAAASLFAPPKALQSLRSRTTKLFPKSEKALSNEEAGRLLSICLHALVAAAPLVNDDRQLYDMSRIRAHGLIFAGSGSPAAQPTNLCLQYEDAFSDELALRLAKRVLAAIPTRRYYDELKRSNIADDDAKEHDVLNPLFSQLDYLNEDPLYIINFPFFDRTIHETRVPILLLDWARAVMIKEWDGNPEVPGDGPFGGALALVDAMHEKREDLLLGDVQFHSKYFADRLDVVEAPVNWLAHASNRKKLHLLDFPYLFDSNTLVGFFRAINLSRMNRYYEQSASIQERFEVYMGRSSPMNEHHKRVLFDKLKIASSKYLILEVRRNRVIRDAFDQLWRREERELMRPLKIHLGEHAGEEGFDSGGVQQEFFRLAMAEALNPDYGAFTVDERTKMTWFQPGSAVEEWKFELIGLLMSLAIYNGLTLPVTFPKALYAKLLGEPVTDLDHIADGWPDLVSGLTMLLDWDEKEMGGSVEDVFSRTYEFSVESFGEQVTKLMTPPPPPICSRGGKLAAETDAFSREEPWPQFSPAFRRLSDASSTASTVRSEEEAPLVTAANREQFVSDYIRYLTDVSIRPQFEAFARGFCTCLHPKSLSLLTPSLLQSLVEGVQEIDINELQRYTRYVDWDASHRTVRDFWSIVKKYDDKMKRRLLEFVTASDRLPVGGVKNLVFTLQRNGKEDYTDVDDEDEEEEDDGPYDSDEWEVQGEFSSDEYTSEEEEDFWGQREEEEEDNDGVRRGEVVIEDSGESHESQIRSQAHSQPAPESPTTTNNNNTSAEDDARQQQQENTPPPPPPQQQQQQEQPTTTPAQRARTSSSANGHRRRRSVRSSHSHGHRERRASARSGTGEQQLEEQAAPPKEKKKKAPRLPTAYTCYGILLLPEYRDKEMLRERLAMALENAQGFGFA</sequence>
<feature type="region of interest" description="Disordered" evidence="6">
    <location>
        <begin position="1263"/>
        <end position="1451"/>
    </location>
</feature>
<dbReference type="SUPFAM" id="SSF56204">
    <property type="entry name" value="Hect, E3 ligase catalytic domain"/>
    <property type="match status" value="2"/>
</dbReference>
<feature type="compositionally biased region" description="Basic residues" evidence="6">
    <location>
        <begin position="1404"/>
        <end position="1422"/>
    </location>
</feature>
<keyword evidence="3" id="KW-0808">Transferase</keyword>
<feature type="compositionally biased region" description="Basic and acidic residues" evidence="6">
    <location>
        <begin position="292"/>
        <end position="323"/>
    </location>
</feature>
<feature type="region of interest" description="Disordered" evidence="6">
    <location>
        <begin position="426"/>
        <end position="468"/>
    </location>
</feature>
<dbReference type="PANTHER" id="PTHR45700:SF8">
    <property type="entry name" value="HECT-TYPE E3 UBIQUITIN TRANSFERASE"/>
    <property type="match status" value="1"/>
</dbReference>
<feature type="compositionally biased region" description="Basic and acidic residues" evidence="6">
    <location>
        <begin position="186"/>
        <end position="204"/>
    </location>
</feature>
<dbReference type="InterPro" id="IPR032353">
    <property type="entry name" value="AZUL"/>
</dbReference>
<organism evidence="8 9">
    <name type="scientific">Sordaria macrospora</name>
    <dbReference type="NCBI Taxonomy" id="5147"/>
    <lineage>
        <taxon>Eukaryota</taxon>
        <taxon>Fungi</taxon>
        <taxon>Dikarya</taxon>
        <taxon>Ascomycota</taxon>
        <taxon>Pezizomycotina</taxon>
        <taxon>Sordariomycetes</taxon>
        <taxon>Sordariomycetidae</taxon>
        <taxon>Sordariales</taxon>
        <taxon>Sordariaceae</taxon>
        <taxon>Sordaria</taxon>
    </lineage>
</organism>
<dbReference type="GO" id="GO:0061630">
    <property type="term" value="F:ubiquitin protein ligase activity"/>
    <property type="evidence" value="ECO:0007669"/>
    <property type="project" value="UniProtKB-EC"/>
</dbReference>
<dbReference type="InterPro" id="IPR042556">
    <property type="entry name" value="AZUL_sf"/>
</dbReference>
<feature type="compositionally biased region" description="Low complexity" evidence="6">
    <location>
        <begin position="1381"/>
        <end position="1392"/>
    </location>
</feature>
<feature type="compositionally biased region" description="Basic and acidic residues" evidence="6">
    <location>
        <begin position="1318"/>
        <end position="1337"/>
    </location>
</feature>
<accession>A0A8S8ZTP1</accession>
<dbReference type="GO" id="GO:0000209">
    <property type="term" value="P:protein polyubiquitination"/>
    <property type="evidence" value="ECO:0007669"/>
    <property type="project" value="InterPro"/>
</dbReference>
<comment type="caution">
    <text evidence="8">The sequence shown here is derived from an EMBL/GenBank/DDBJ whole genome shotgun (WGS) entry which is preliminary data.</text>
</comment>
<dbReference type="Gene3D" id="3.30.2160.10">
    <property type="entry name" value="Hect, E3 ligase catalytic domain"/>
    <property type="match status" value="2"/>
</dbReference>
<evidence type="ECO:0000256" key="1">
    <source>
        <dbReference type="ARBA" id="ARBA00000885"/>
    </source>
</evidence>
<dbReference type="Proteomes" id="UP000433876">
    <property type="component" value="Unassembled WGS sequence"/>
</dbReference>
<name>A0A8S8ZTP1_SORMA</name>
<comment type="catalytic activity">
    <reaction evidence="1">
        <text>S-ubiquitinyl-[E2 ubiquitin-conjugating enzyme]-L-cysteine + [acceptor protein]-L-lysine = [E2 ubiquitin-conjugating enzyme]-L-cysteine + N(6)-ubiquitinyl-[acceptor protein]-L-lysine.</text>
        <dbReference type="EC" id="2.3.2.26"/>
    </reaction>
</comment>
<protein>
    <recommendedName>
        <fullName evidence="2">HECT-type E3 ubiquitin transferase</fullName>
        <ecNumber evidence="2">2.3.2.26</ecNumber>
    </recommendedName>
</protein>
<feature type="domain" description="HECT" evidence="7">
    <location>
        <begin position="925"/>
        <end position="1490"/>
    </location>
</feature>
<feature type="region of interest" description="Disordered" evidence="6">
    <location>
        <begin position="253"/>
        <end position="377"/>
    </location>
</feature>
<evidence type="ECO:0000256" key="3">
    <source>
        <dbReference type="ARBA" id="ARBA00022679"/>
    </source>
</evidence>
<dbReference type="SMART" id="SM00119">
    <property type="entry name" value="HECTc"/>
    <property type="match status" value="1"/>
</dbReference>
<dbReference type="Gene3D" id="3.30.2410.10">
    <property type="entry name" value="Hect, E3 ligase catalytic domain"/>
    <property type="match status" value="2"/>
</dbReference>
<reference evidence="8 9" key="1">
    <citation type="submission" date="2017-07" db="EMBL/GenBank/DDBJ databases">
        <title>Genome sequence of the Sordaria macrospora wild type strain R19027.</title>
        <authorList>
            <person name="Nowrousian M."/>
            <person name="Teichert I."/>
            <person name="Kueck U."/>
        </authorList>
    </citation>
    <scope>NUCLEOTIDE SEQUENCE [LARGE SCALE GENOMIC DNA]</scope>
    <source>
        <strain evidence="8 9">R19027</strain>
        <tissue evidence="8">Mycelium</tissue>
    </source>
</reference>